<evidence type="ECO:0000313" key="1">
    <source>
        <dbReference type="EMBL" id="EEX94062.1"/>
    </source>
</evidence>
<organism evidence="1 2">
    <name type="scientific">Vibrio orientalis CIP 102891 = ATCC 33934</name>
    <dbReference type="NCBI Taxonomy" id="675816"/>
    <lineage>
        <taxon>Bacteria</taxon>
        <taxon>Pseudomonadati</taxon>
        <taxon>Pseudomonadota</taxon>
        <taxon>Gammaproteobacteria</taxon>
        <taxon>Vibrionales</taxon>
        <taxon>Vibrionaceae</taxon>
        <taxon>Vibrio</taxon>
        <taxon>Vibrio oreintalis group</taxon>
    </lineage>
</organism>
<name>A0ABP2H100_VIBOR</name>
<reference evidence="1 2" key="1">
    <citation type="submission" date="2009-10" db="EMBL/GenBank/DDBJ databases">
        <authorList>
            <consortium name="Los Alamos National Laboratory (LANL)"/>
            <consortium name="National Microbial Pathogen Data Resource (NMPDR)"/>
            <person name="Munk A.C."/>
            <person name="Chertkov O."/>
            <person name="Tapia R."/>
            <person name="Green L."/>
            <person name="Rogers Y."/>
            <person name="Detter J.C."/>
            <person name="Bruce D."/>
            <person name="Brettin T.S."/>
            <person name="Colwell R.R."/>
            <person name="Huq A."/>
            <person name="Grim C.J."/>
            <person name="Hasan N.A."/>
            <person name="Bartels D."/>
            <person name="Vonstein V."/>
        </authorList>
    </citation>
    <scope>NUCLEOTIDE SEQUENCE [LARGE SCALE GENOMIC DNA]</scope>
    <source>
        <strain evidence="1 2">CIP 102891</strain>
    </source>
</reference>
<comment type="caution">
    <text evidence="1">The sequence shown here is derived from an EMBL/GenBank/DDBJ whole genome shotgun (WGS) entry which is preliminary data.</text>
</comment>
<evidence type="ECO:0000313" key="2">
    <source>
        <dbReference type="Proteomes" id="UP000003515"/>
    </source>
</evidence>
<protein>
    <recommendedName>
        <fullName evidence="3">YaaC</fullName>
    </recommendedName>
</protein>
<dbReference type="InterPro" id="IPR026988">
    <property type="entry name" value="YaaC-like"/>
</dbReference>
<proteinExistence type="predicted"/>
<sequence length="410" mass="46378">MLNLCLRLSTEASTHLNWTLLNQRGVMGNPIIANDPNKLVWLRLKQLASVEVCKNLIKDKCNRLGHTLTEEIIARKSVGLASAVDSALGYWQEKPTSLNSWVLSRYYALLQLTIAEQVSSSSNQSDLASVQKHTEQGHGLAIWLKGIENPLDYRIYGLKGGHFYSYAKHLGLAPKVWSADKRAKDDSDLKSSPSISIKELFQFIPELEPVLYSFIQESSCCLHIGHSSENSRYEEEIRTQNMELGLFNWDVPKRSFTYVDIYENLDNPINLELILSTKIPLNNISVTSNECSSEGAIYTGTLTHEKGQLWWSEIEHYKSSFTGSMFVSPMFGQVNDVVVRHFFLLYGLSILVRYTPDVWHEIKAGSYDNIGSLIEYYLTTFEEVIPLLMLDRITGKVHSTAQPGSMQSLV</sequence>
<dbReference type="Pfam" id="PF14175">
    <property type="entry name" value="YaaC"/>
    <property type="match status" value="1"/>
</dbReference>
<evidence type="ECO:0008006" key="3">
    <source>
        <dbReference type="Google" id="ProtNLM"/>
    </source>
</evidence>
<keyword evidence="2" id="KW-1185">Reference proteome</keyword>
<gene>
    <name evidence="1" type="ORF">VIA_001220</name>
</gene>
<dbReference type="EMBL" id="ACZV01000004">
    <property type="protein sequence ID" value="EEX94062.1"/>
    <property type="molecule type" value="Genomic_DNA"/>
</dbReference>
<accession>A0ABP2H100</accession>
<dbReference type="Proteomes" id="UP000003515">
    <property type="component" value="Unassembled WGS sequence"/>
</dbReference>